<dbReference type="Proteomes" id="UP000268285">
    <property type="component" value="Unassembled WGS sequence"/>
</dbReference>
<accession>A0A498QMX2</accession>
<dbReference type="Pfam" id="PF19458">
    <property type="entry name" value="DUF5995"/>
    <property type="match status" value="1"/>
</dbReference>
<proteinExistence type="predicted"/>
<reference evidence="1 2" key="1">
    <citation type="submission" date="2018-09" db="EMBL/GenBank/DDBJ databases">
        <authorList>
            <person name="Tagini F."/>
        </authorList>
    </citation>
    <scope>NUCLEOTIDE SEQUENCE [LARGE SCALE GENOMIC DNA]</scope>
    <source>
        <strain evidence="1 2">MK142</strain>
    </source>
</reference>
<evidence type="ECO:0000313" key="1">
    <source>
        <dbReference type="EMBL" id="VBA48818.1"/>
    </source>
</evidence>
<dbReference type="AlphaFoldDB" id="A0A498QMX2"/>
<evidence type="ECO:0000313" key="2">
    <source>
        <dbReference type="Proteomes" id="UP000268285"/>
    </source>
</evidence>
<dbReference type="InterPro" id="IPR046037">
    <property type="entry name" value="DUF5995"/>
</dbReference>
<protein>
    <submittedName>
        <fullName evidence="1">Uncharacterized protein</fullName>
    </submittedName>
</protein>
<sequence>MDEVIEDIEAVIEWSGETASRVGYFALVYKRATIAVRDAINAGMFADRQRMTRFGVAFARRYFDAVQSRFGGDHRKPTRVWQVAFDVNAADSPIVLQHILTAMTAHDTFDLGIAAAATAGDSLEPLQSDFDIVNAILSSQIGGVLDSIDRISPVMAGLRKMLGNKDIGFVGAELKRSRDLAWTIAQQLIAEPESSRGKIVDDYDAMIAREIEKYLNPPWAISKMVKAIAKGESRDIAYNLGMLDQTA</sequence>
<gene>
    <name evidence="1" type="ORF">LAUMK142_01567</name>
</gene>
<dbReference type="EMBL" id="UPHU01000001">
    <property type="protein sequence ID" value="VBA48818.1"/>
    <property type="molecule type" value="Genomic_DNA"/>
</dbReference>
<organism evidence="1 2">
    <name type="scientific">Mycobacterium pseudokansasii</name>
    <dbReference type="NCBI Taxonomy" id="2341080"/>
    <lineage>
        <taxon>Bacteria</taxon>
        <taxon>Bacillati</taxon>
        <taxon>Actinomycetota</taxon>
        <taxon>Actinomycetes</taxon>
        <taxon>Mycobacteriales</taxon>
        <taxon>Mycobacteriaceae</taxon>
        <taxon>Mycobacterium</taxon>
    </lineage>
</organism>
<keyword evidence="2" id="KW-1185">Reference proteome</keyword>
<name>A0A498QMX2_9MYCO</name>